<dbReference type="Gene3D" id="1.10.472.10">
    <property type="entry name" value="Cyclin-like"/>
    <property type="match status" value="1"/>
</dbReference>
<name>A0AAW1M2V3_SAPOF</name>
<evidence type="ECO:0008006" key="3">
    <source>
        <dbReference type="Google" id="ProtNLM"/>
    </source>
</evidence>
<evidence type="ECO:0000313" key="2">
    <source>
        <dbReference type="Proteomes" id="UP001443914"/>
    </source>
</evidence>
<dbReference type="AlphaFoldDB" id="A0AAW1M2V3"/>
<dbReference type="EMBL" id="JBDFQZ010000003">
    <property type="protein sequence ID" value="KAK9740134.1"/>
    <property type="molecule type" value="Genomic_DNA"/>
</dbReference>
<evidence type="ECO:0000313" key="1">
    <source>
        <dbReference type="EMBL" id="KAK9740134.1"/>
    </source>
</evidence>
<proteinExistence type="predicted"/>
<dbReference type="SUPFAM" id="SSF47954">
    <property type="entry name" value="Cyclin-like"/>
    <property type="match status" value="1"/>
</dbReference>
<organism evidence="1 2">
    <name type="scientific">Saponaria officinalis</name>
    <name type="common">Common soapwort</name>
    <name type="synonym">Lychnis saponaria</name>
    <dbReference type="NCBI Taxonomy" id="3572"/>
    <lineage>
        <taxon>Eukaryota</taxon>
        <taxon>Viridiplantae</taxon>
        <taxon>Streptophyta</taxon>
        <taxon>Embryophyta</taxon>
        <taxon>Tracheophyta</taxon>
        <taxon>Spermatophyta</taxon>
        <taxon>Magnoliopsida</taxon>
        <taxon>eudicotyledons</taxon>
        <taxon>Gunneridae</taxon>
        <taxon>Pentapetalae</taxon>
        <taxon>Caryophyllales</taxon>
        <taxon>Caryophyllaceae</taxon>
        <taxon>Caryophylleae</taxon>
        <taxon>Saponaria</taxon>
    </lineage>
</organism>
<keyword evidence="2" id="KW-1185">Reference proteome</keyword>
<gene>
    <name evidence="1" type="ORF">RND81_03G014000</name>
</gene>
<accession>A0AAW1M2V3</accession>
<dbReference type="Proteomes" id="UP001443914">
    <property type="component" value="Unassembled WGS sequence"/>
</dbReference>
<sequence length="250" mass="27947">MKTTTDFISPATLRRREAVAFLIESAKTVETPPIIKYSALSLFSDRFFPSITPSSSQNHHWLLQNPLNYSTLQLFSLISLWISSKIHGSPPLPLKTLKSIGDDRIKDQHYTKTDYLDAEIVFLQCVNFGVGTVKNSVFVMVEELLVRFKEVARVAEMVSFEACLDVMDLAYECEAVSRFYVEKPVCLVAAVVAVAFVVTVPKQKCEFPLLAWVRFVTGCAEEDVVCVVRVILEHIVETNRVSCGNGSCLG</sequence>
<reference evidence="1" key="1">
    <citation type="submission" date="2024-03" db="EMBL/GenBank/DDBJ databases">
        <title>WGS assembly of Saponaria officinalis var. Norfolk2.</title>
        <authorList>
            <person name="Jenkins J."/>
            <person name="Shu S."/>
            <person name="Grimwood J."/>
            <person name="Barry K."/>
            <person name="Goodstein D."/>
            <person name="Schmutz J."/>
            <person name="Leebens-Mack J."/>
            <person name="Osbourn A."/>
        </authorList>
    </citation>
    <scope>NUCLEOTIDE SEQUENCE [LARGE SCALE GENOMIC DNA]</scope>
    <source>
        <strain evidence="1">JIC</strain>
    </source>
</reference>
<dbReference type="InterPro" id="IPR036915">
    <property type="entry name" value="Cyclin-like_sf"/>
</dbReference>
<protein>
    <recommendedName>
        <fullName evidence="3">B-like cyclin</fullName>
    </recommendedName>
</protein>
<comment type="caution">
    <text evidence="1">The sequence shown here is derived from an EMBL/GenBank/DDBJ whole genome shotgun (WGS) entry which is preliminary data.</text>
</comment>